<accession>A0ABQ5GLI5</accession>
<feature type="region of interest" description="Disordered" evidence="1">
    <location>
        <begin position="96"/>
        <end position="123"/>
    </location>
</feature>
<sequence>TMMVQAHKEIGKGLEIPTDPHHTSIITQPSSSQPQRKQKSKKFKKKNTEVSQPSGSTDNVPDENVSTTSNHPLLSGEDRLKLTELMDLWLKRLRKVGSAKRVESSDEASFGDQEDASKKGRKITDIDADARWVMIQEPSKFKTKTTTTTPAALKPSQNKGKAKMIESEKPLKKKDQIMSDQEVALNLQAQLQAELE</sequence>
<feature type="compositionally biased region" description="Low complexity" evidence="1">
    <location>
        <begin position="23"/>
        <end position="35"/>
    </location>
</feature>
<dbReference type="Proteomes" id="UP001151760">
    <property type="component" value="Unassembled WGS sequence"/>
</dbReference>
<protein>
    <submittedName>
        <fullName evidence="2">Uncharacterized protein</fullName>
    </submittedName>
</protein>
<feature type="compositionally biased region" description="Polar residues" evidence="1">
    <location>
        <begin position="49"/>
        <end position="72"/>
    </location>
</feature>
<feature type="region of interest" description="Disordered" evidence="1">
    <location>
        <begin position="1"/>
        <end position="78"/>
    </location>
</feature>
<feature type="compositionally biased region" description="Basic residues" evidence="1">
    <location>
        <begin position="36"/>
        <end position="45"/>
    </location>
</feature>
<name>A0ABQ5GLI5_9ASTR</name>
<feature type="non-terminal residue" evidence="2">
    <location>
        <position position="1"/>
    </location>
</feature>
<dbReference type="EMBL" id="BQNB010018567">
    <property type="protein sequence ID" value="GJT75822.1"/>
    <property type="molecule type" value="Genomic_DNA"/>
</dbReference>
<evidence type="ECO:0000256" key="1">
    <source>
        <dbReference type="SAM" id="MobiDB-lite"/>
    </source>
</evidence>
<proteinExistence type="predicted"/>
<reference evidence="2" key="2">
    <citation type="submission" date="2022-01" db="EMBL/GenBank/DDBJ databases">
        <authorList>
            <person name="Yamashiro T."/>
            <person name="Shiraishi A."/>
            <person name="Satake H."/>
            <person name="Nakayama K."/>
        </authorList>
    </citation>
    <scope>NUCLEOTIDE SEQUENCE</scope>
</reference>
<keyword evidence="3" id="KW-1185">Reference proteome</keyword>
<feature type="compositionally biased region" description="Basic and acidic residues" evidence="1">
    <location>
        <begin position="163"/>
        <end position="175"/>
    </location>
</feature>
<gene>
    <name evidence="2" type="ORF">Tco_1042547</name>
</gene>
<evidence type="ECO:0000313" key="2">
    <source>
        <dbReference type="EMBL" id="GJT75822.1"/>
    </source>
</evidence>
<reference evidence="2" key="1">
    <citation type="journal article" date="2022" name="Int. J. Mol. Sci.">
        <title>Draft Genome of Tanacetum Coccineum: Genomic Comparison of Closely Related Tanacetum-Family Plants.</title>
        <authorList>
            <person name="Yamashiro T."/>
            <person name="Shiraishi A."/>
            <person name="Nakayama K."/>
            <person name="Satake H."/>
        </authorList>
    </citation>
    <scope>NUCLEOTIDE SEQUENCE</scope>
</reference>
<comment type="caution">
    <text evidence="2">The sequence shown here is derived from an EMBL/GenBank/DDBJ whole genome shotgun (WGS) entry which is preliminary data.</text>
</comment>
<feature type="compositionally biased region" description="Basic and acidic residues" evidence="1">
    <location>
        <begin position="1"/>
        <end position="22"/>
    </location>
</feature>
<evidence type="ECO:0000313" key="3">
    <source>
        <dbReference type="Proteomes" id="UP001151760"/>
    </source>
</evidence>
<feature type="region of interest" description="Disordered" evidence="1">
    <location>
        <begin position="137"/>
        <end position="175"/>
    </location>
</feature>
<organism evidence="2 3">
    <name type="scientific">Tanacetum coccineum</name>
    <dbReference type="NCBI Taxonomy" id="301880"/>
    <lineage>
        <taxon>Eukaryota</taxon>
        <taxon>Viridiplantae</taxon>
        <taxon>Streptophyta</taxon>
        <taxon>Embryophyta</taxon>
        <taxon>Tracheophyta</taxon>
        <taxon>Spermatophyta</taxon>
        <taxon>Magnoliopsida</taxon>
        <taxon>eudicotyledons</taxon>
        <taxon>Gunneridae</taxon>
        <taxon>Pentapetalae</taxon>
        <taxon>asterids</taxon>
        <taxon>campanulids</taxon>
        <taxon>Asterales</taxon>
        <taxon>Asteraceae</taxon>
        <taxon>Asteroideae</taxon>
        <taxon>Anthemideae</taxon>
        <taxon>Anthemidinae</taxon>
        <taxon>Tanacetum</taxon>
    </lineage>
</organism>